<evidence type="ECO:0000313" key="6">
    <source>
        <dbReference type="RefSeq" id="XP_035693173.1"/>
    </source>
</evidence>
<keyword evidence="2" id="KW-0812">Transmembrane</keyword>
<dbReference type="PANTHER" id="PTHR33748:SF5">
    <property type="entry name" value="GROUND-LIKE DOMAIN-CONTAINING PROTEIN"/>
    <property type="match status" value="1"/>
</dbReference>
<dbReference type="GeneID" id="118427465"/>
<dbReference type="OrthoDB" id="8062037at2759"/>
<dbReference type="PANTHER" id="PTHR33748">
    <property type="entry name" value="PROTEIN CBG04600"/>
    <property type="match status" value="1"/>
</dbReference>
<evidence type="ECO:0000256" key="1">
    <source>
        <dbReference type="SAM" id="MobiDB-lite"/>
    </source>
</evidence>
<dbReference type="Gene3D" id="3.10.310.50">
    <property type="match status" value="1"/>
</dbReference>
<evidence type="ECO:0000256" key="3">
    <source>
        <dbReference type="SAM" id="SignalP"/>
    </source>
</evidence>
<dbReference type="OMA" id="FAMMSKV"/>
<evidence type="ECO:0000256" key="2">
    <source>
        <dbReference type="SAM" id="Phobius"/>
    </source>
</evidence>
<keyword evidence="5" id="KW-1185">Reference proteome</keyword>
<reference evidence="6" key="3">
    <citation type="submission" date="2025-04" db="UniProtKB">
        <authorList>
            <consortium name="RefSeq"/>
        </authorList>
    </citation>
    <scope>IDENTIFICATION</scope>
    <source>
        <strain evidence="6">S238N-H82</strain>
        <tissue evidence="6">Testes</tissue>
    </source>
</reference>
<sequence>MIRAGLFVGVVVCLLVSCSHGQSLPTVWEEQNRDQYPSPRDDFAACGRSNYSWVCDPNRQFTTEQVEELNDLLDEIHKSQCPCGIRCPQTSTADNGFIVILAIVESYIYHGGEEPFARWFRENKQTDASCGEETIIFYDFSIKRMTVSTGLRAFQTLTDDITETIRAPHDSNLKSQERDENFEGLKGFLTVANTVFRGTYVPPGLKVWAHLLIAALASLGFIFLASMLFCWCTSCKTFWGESPAPVLTEIQAEEDLGNSAGKVPFYHIMPSGIKGDDGDNLIDPDMSGESSPGPEVPADDFAMMSKVGAGRRGRRV</sequence>
<reference evidence="4" key="1">
    <citation type="journal article" date="2008" name="Nature">
        <title>The amphioxus genome and the evolution of the chordate karyotype.</title>
        <authorList>
            <consortium name="US DOE Joint Genome Institute (JGI-PGF)"/>
            <person name="Putnam N.H."/>
            <person name="Butts T."/>
            <person name="Ferrier D.E.K."/>
            <person name="Furlong R.F."/>
            <person name="Hellsten U."/>
            <person name="Kawashima T."/>
            <person name="Robinson-Rechavi M."/>
            <person name="Shoguchi E."/>
            <person name="Terry A."/>
            <person name="Yu J.-K."/>
            <person name="Benito-Gutierrez E.L."/>
            <person name="Dubchak I."/>
            <person name="Garcia-Fernandez J."/>
            <person name="Gibson-Brown J.J."/>
            <person name="Grigoriev I.V."/>
            <person name="Horton A.C."/>
            <person name="de Jong P.J."/>
            <person name="Jurka J."/>
            <person name="Kapitonov V.V."/>
            <person name="Kohara Y."/>
            <person name="Kuroki Y."/>
            <person name="Lindquist E."/>
            <person name="Lucas S."/>
            <person name="Osoegawa K."/>
            <person name="Pennacchio L.A."/>
            <person name="Salamov A.A."/>
            <person name="Satou Y."/>
            <person name="Sauka-Spengler T."/>
            <person name="Schmutz J."/>
            <person name="Shin-I T."/>
            <person name="Toyoda A."/>
            <person name="Bronner-Fraser M."/>
            <person name="Fujiyama A."/>
            <person name="Holland L.Z."/>
            <person name="Holland P.W.H."/>
            <person name="Satoh N."/>
            <person name="Rokhsar D.S."/>
        </authorList>
    </citation>
    <scope>NUCLEOTIDE SEQUENCE [LARGE SCALE GENOMIC DNA]</scope>
    <source>
        <strain evidence="4">S238N-H82</strain>
        <tissue evidence="4">Testes</tissue>
    </source>
</reference>
<keyword evidence="2" id="KW-0472">Membrane</keyword>
<protein>
    <submittedName>
        <fullName evidence="6">Uncharacterized protein LOC118427465</fullName>
    </submittedName>
</protein>
<gene>
    <name evidence="6" type="primary">LOC118427465</name>
    <name evidence="4" type="ORF">BRAFLDRAFT_119585</name>
</gene>
<dbReference type="EMBL" id="GG666612">
    <property type="protein sequence ID" value="EEN49335.1"/>
    <property type="molecule type" value="Genomic_DNA"/>
</dbReference>
<dbReference type="PROSITE" id="PS51257">
    <property type="entry name" value="PROKAR_LIPOPROTEIN"/>
    <property type="match status" value="1"/>
</dbReference>
<evidence type="ECO:0000313" key="4">
    <source>
        <dbReference type="EMBL" id="EEN49335.1"/>
    </source>
</evidence>
<dbReference type="AlphaFoldDB" id="C3ZF29"/>
<name>C3ZF29_BRAFL</name>
<reference evidence="5" key="2">
    <citation type="journal article" date="2020" name="Nat. Ecol. Evol.">
        <title>Deeply conserved synteny resolves early events in vertebrate evolution.</title>
        <authorList>
            <person name="Simakov O."/>
            <person name="Marletaz F."/>
            <person name="Yue J.X."/>
            <person name="O'Connell B."/>
            <person name="Jenkins J."/>
            <person name="Brandt A."/>
            <person name="Calef R."/>
            <person name="Tung C.H."/>
            <person name="Huang T.K."/>
            <person name="Schmutz J."/>
            <person name="Satoh N."/>
            <person name="Yu J.K."/>
            <person name="Putnam N.H."/>
            <person name="Green R.E."/>
            <person name="Rokhsar D.S."/>
        </authorList>
    </citation>
    <scope>NUCLEOTIDE SEQUENCE [LARGE SCALE GENOMIC DNA]</scope>
    <source>
        <strain evidence="5">S238N-H82</strain>
    </source>
</reference>
<dbReference type="RefSeq" id="XP_035693173.1">
    <property type="nucleotide sequence ID" value="XM_035837280.1"/>
</dbReference>
<proteinExistence type="predicted"/>
<dbReference type="KEGG" id="bfo:118427465"/>
<organism>
    <name type="scientific">Branchiostoma floridae</name>
    <name type="common">Florida lancelet</name>
    <name type="synonym">Amphioxus</name>
    <dbReference type="NCBI Taxonomy" id="7739"/>
    <lineage>
        <taxon>Eukaryota</taxon>
        <taxon>Metazoa</taxon>
        <taxon>Chordata</taxon>
        <taxon>Cephalochordata</taxon>
        <taxon>Leptocardii</taxon>
        <taxon>Amphioxiformes</taxon>
        <taxon>Branchiostomatidae</taxon>
        <taxon>Branchiostoma</taxon>
    </lineage>
</organism>
<keyword evidence="2" id="KW-1133">Transmembrane helix</keyword>
<dbReference type="Proteomes" id="UP000001554">
    <property type="component" value="Chromosome 12"/>
</dbReference>
<feature type="region of interest" description="Disordered" evidence="1">
    <location>
        <begin position="279"/>
        <end position="300"/>
    </location>
</feature>
<dbReference type="GO" id="GO:0016020">
    <property type="term" value="C:membrane"/>
    <property type="evidence" value="ECO:0000318"/>
    <property type="project" value="GO_Central"/>
</dbReference>
<dbReference type="GO" id="GO:0005892">
    <property type="term" value="C:acetylcholine-gated channel complex"/>
    <property type="evidence" value="ECO:0007669"/>
    <property type="project" value="InterPro"/>
</dbReference>
<evidence type="ECO:0000313" key="5">
    <source>
        <dbReference type="Proteomes" id="UP000001554"/>
    </source>
</evidence>
<feature type="signal peptide" evidence="3">
    <location>
        <begin position="1"/>
        <end position="21"/>
    </location>
</feature>
<keyword evidence="3" id="KW-0732">Signal</keyword>
<dbReference type="Pfam" id="PF17175">
    <property type="entry name" value="MOLO1"/>
    <property type="match status" value="1"/>
</dbReference>
<dbReference type="InterPro" id="IPR033438">
    <property type="entry name" value="MOLO1"/>
</dbReference>
<dbReference type="InParanoid" id="C3ZF29"/>
<accession>C3ZF29</accession>
<feature type="transmembrane region" description="Helical" evidence="2">
    <location>
        <begin position="207"/>
        <end position="232"/>
    </location>
</feature>
<feature type="chain" id="PRO_5044729313" evidence="3">
    <location>
        <begin position="22"/>
        <end position="316"/>
    </location>
</feature>